<dbReference type="Pfam" id="PF12710">
    <property type="entry name" value="HAD"/>
    <property type="match status" value="1"/>
</dbReference>
<dbReference type="EC" id="3.1.3.3" evidence="4"/>
<evidence type="ECO:0000256" key="4">
    <source>
        <dbReference type="ARBA" id="ARBA00012640"/>
    </source>
</evidence>
<dbReference type="PANTHER" id="PTHR43344:SF2">
    <property type="entry name" value="PHOSPHOSERINE PHOSPHATASE"/>
    <property type="match status" value="1"/>
</dbReference>
<dbReference type="SFLD" id="SFLDG01137">
    <property type="entry name" value="C1.6.1:_Phosphoserine_Phosphat"/>
    <property type="match status" value="1"/>
</dbReference>
<dbReference type="Gene3D" id="3.40.50.1000">
    <property type="entry name" value="HAD superfamily/HAD-like"/>
    <property type="match status" value="1"/>
</dbReference>
<dbReference type="NCBIfam" id="TIGR01488">
    <property type="entry name" value="HAD-SF-IB"/>
    <property type="match status" value="1"/>
</dbReference>
<comment type="pathway">
    <text evidence="2">Amino-acid biosynthesis; L-serine biosynthesis; L-serine from 3-phospho-D-glycerate: step 3/3.</text>
</comment>
<evidence type="ECO:0000256" key="8">
    <source>
        <dbReference type="ARBA" id="ARBA00022842"/>
    </source>
</evidence>
<comment type="cofactor">
    <cofactor evidence="1">
        <name>Mg(2+)</name>
        <dbReference type="ChEBI" id="CHEBI:18420"/>
    </cofactor>
</comment>
<sequence length="306" mass="31673">MQSHFSALAYAPELSATALEEASAVLARHGAVDGEWRPVSAEGFQAAELTVVAPADADAASVVPEQWLVSAREALAEAGLSIDVAVVPYALRQAERKFLIMDVDSTLIQQEVIELIAAHAGKEAEVAAVTEAAMRGELDFAASLHQRVAQLAGLPETVFDEVRQAVRLSVGAQRLVDAFHGAGHRVAVVSGGFNQILGPLAEELGLDFWLANDLEVQDGLLTGRVAGDVVDRATKASRLREWAQASGVPLEAAIAVGDGANDLDMLATAGLGVAFNAKPAVQAAADAAINVPNLDAVAVLAGVPLA</sequence>
<evidence type="ECO:0000256" key="9">
    <source>
        <dbReference type="ARBA" id="ARBA00023299"/>
    </source>
</evidence>
<comment type="catalytic activity">
    <reaction evidence="12">
        <text>O-phospho-D-serine + H2O = D-serine + phosphate</text>
        <dbReference type="Rhea" id="RHEA:24873"/>
        <dbReference type="ChEBI" id="CHEBI:15377"/>
        <dbReference type="ChEBI" id="CHEBI:35247"/>
        <dbReference type="ChEBI" id="CHEBI:43474"/>
        <dbReference type="ChEBI" id="CHEBI:58680"/>
        <dbReference type="EC" id="3.1.3.3"/>
    </reaction>
</comment>
<dbReference type="SUPFAM" id="SSF56784">
    <property type="entry name" value="HAD-like"/>
    <property type="match status" value="1"/>
</dbReference>
<keyword evidence="8" id="KW-0460">Magnesium</keyword>
<reference evidence="14 15" key="1">
    <citation type="submission" date="2016-10" db="EMBL/GenBank/DDBJ databases">
        <authorList>
            <person name="de Groot N.N."/>
        </authorList>
    </citation>
    <scope>NUCLEOTIDE SEQUENCE [LARGE SCALE GENOMIC DNA]</scope>
    <source>
        <strain evidence="14 15">DSM 10495</strain>
    </source>
</reference>
<dbReference type="AlphaFoldDB" id="A0A1H4PHX9"/>
<protein>
    <recommendedName>
        <fullName evidence="4">phosphoserine phosphatase</fullName>
        <ecNumber evidence="4">3.1.3.3</ecNumber>
    </recommendedName>
    <alternativeName>
        <fullName evidence="10">O-phosphoserine phosphohydrolase</fullName>
    </alternativeName>
</protein>
<organism evidence="14 15">
    <name type="scientific">Arthrobacter woluwensis</name>
    <dbReference type="NCBI Taxonomy" id="156980"/>
    <lineage>
        <taxon>Bacteria</taxon>
        <taxon>Bacillati</taxon>
        <taxon>Actinomycetota</taxon>
        <taxon>Actinomycetes</taxon>
        <taxon>Micrococcales</taxon>
        <taxon>Micrococcaceae</taxon>
        <taxon>Arthrobacter</taxon>
    </lineage>
</organism>
<dbReference type="PANTHER" id="PTHR43344">
    <property type="entry name" value="PHOSPHOSERINE PHOSPHATASE"/>
    <property type="match status" value="1"/>
</dbReference>
<evidence type="ECO:0000256" key="7">
    <source>
        <dbReference type="ARBA" id="ARBA00022801"/>
    </source>
</evidence>
<evidence type="ECO:0000256" key="13">
    <source>
        <dbReference type="PIRSR" id="PIRSR604469-1"/>
    </source>
</evidence>
<comment type="catalytic activity">
    <reaction evidence="11">
        <text>O-phospho-L-serine + H2O = L-serine + phosphate</text>
        <dbReference type="Rhea" id="RHEA:21208"/>
        <dbReference type="ChEBI" id="CHEBI:15377"/>
        <dbReference type="ChEBI" id="CHEBI:33384"/>
        <dbReference type="ChEBI" id="CHEBI:43474"/>
        <dbReference type="ChEBI" id="CHEBI:57524"/>
        <dbReference type="EC" id="3.1.3.3"/>
    </reaction>
</comment>
<accession>A0A1H4PHX9</accession>
<keyword evidence="9" id="KW-0718">Serine biosynthesis</keyword>
<comment type="similarity">
    <text evidence="3">Belongs to the HAD-like hydrolase superfamily. SerB family.</text>
</comment>
<dbReference type="SFLD" id="SFLDS00003">
    <property type="entry name" value="Haloacid_Dehalogenase"/>
    <property type="match status" value="1"/>
</dbReference>
<evidence type="ECO:0000313" key="14">
    <source>
        <dbReference type="EMBL" id="SEC07037.1"/>
    </source>
</evidence>
<evidence type="ECO:0000256" key="2">
    <source>
        <dbReference type="ARBA" id="ARBA00005135"/>
    </source>
</evidence>
<dbReference type="GO" id="GO:0006564">
    <property type="term" value="P:L-serine biosynthetic process"/>
    <property type="evidence" value="ECO:0007669"/>
    <property type="project" value="UniProtKB-KW"/>
</dbReference>
<feature type="active site" description="Nucleophile" evidence="13">
    <location>
        <position position="102"/>
    </location>
</feature>
<dbReference type="NCBIfam" id="TIGR00338">
    <property type="entry name" value="serB"/>
    <property type="match status" value="1"/>
</dbReference>
<keyword evidence="6" id="KW-0479">Metal-binding</keyword>
<evidence type="ECO:0000256" key="5">
    <source>
        <dbReference type="ARBA" id="ARBA00022605"/>
    </source>
</evidence>
<feature type="active site" description="Proton donor" evidence="13">
    <location>
        <position position="104"/>
    </location>
</feature>
<dbReference type="RefSeq" id="WP_066212203.1">
    <property type="nucleotide sequence ID" value="NZ_FNSN01000003.1"/>
</dbReference>
<gene>
    <name evidence="14" type="ORF">SAMN04489745_1982</name>
</gene>
<dbReference type="UniPathway" id="UPA00135">
    <property type="reaction ID" value="UER00198"/>
</dbReference>
<keyword evidence="7" id="KW-0378">Hydrolase</keyword>
<evidence type="ECO:0000313" key="15">
    <source>
        <dbReference type="Proteomes" id="UP000182652"/>
    </source>
</evidence>
<evidence type="ECO:0000256" key="12">
    <source>
        <dbReference type="ARBA" id="ARBA00048523"/>
    </source>
</evidence>
<dbReference type="GO" id="GO:0000287">
    <property type="term" value="F:magnesium ion binding"/>
    <property type="evidence" value="ECO:0007669"/>
    <property type="project" value="TreeGrafter"/>
</dbReference>
<evidence type="ECO:0000256" key="1">
    <source>
        <dbReference type="ARBA" id="ARBA00001946"/>
    </source>
</evidence>
<evidence type="ECO:0000256" key="6">
    <source>
        <dbReference type="ARBA" id="ARBA00022723"/>
    </source>
</evidence>
<dbReference type="GO" id="GO:0036424">
    <property type="term" value="F:L-phosphoserine phosphatase activity"/>
    <property type="evidence" value="ECO:0007669"/>
    <property type="project" value="InterPro"/>
</dbReference>
<dbReference type="InterPro" id="IPR036412">
    <property type="entry name" value="HAD-like_sf"/>
</dbReference>
<name>A0A1H4PHX9_9MICC</name>
<evidence type="ECO:0000256" key="11">
    <source>
        <dbReference type="ARBA" id="ARBA00048138"/>
    </source>
</evidence>
<dbReference type="SFLD" id="SFLDG01136">
    <property type="entry name" value="C1.6:_Phosphoserine_Phosphatas"/>
    <property type="match status" value="1"/>
</dbReference>
<dbReference type="GO" id="GO:0005737">
    <property type="term" value="C:cytoplasm"/>
    <property type="evidence" value="ECO:0007669"/>
    <property type="project" value="TreeGrafter"/>
</dbReference>
<dbReference type="InterPro" id="IPR004469">
    <property type="entry name" value="PSP"/>
</dbReference>
<keyword evidence="15" id="KW-1185">Reference proteome</keyword>
<proteinExistence type="inferred from homology"/>
<dbReference type="SFLD" id="SFLDF00029">
    <property type="entry name" value="phosphoserine_phosphatase"/>
    <property type="match status" value="1"/>
</dbReference>
<dbReference type="InterPro" id="IPR050582">
    <property type="entry name" value="HAD-like_SerB"/>
</dbReference>
<evidence type="ECO:0000256" key="10">
    <source>
        <dbReference type="ARBA" id="ARBA00031693"/>
    </source>
</evidence>
<dbReference type="InterPro" id="IPR023214">
    <property type="entry name" value="HAD_sf"/>
</dbReference>
<dbReference type="EMBL" id="FNSN01000003">
    <property type="protein sequence ID" value="SEC07037.1"/>
    <property type="molecule type" value="Genomic_DNA"/>
</dbReference>
<keyword evidence="5" id="KW-0028">Amino-acid biosynthesis</keyword>
<evidence type="ECO:0000256" key="3">
    <source>
        <dbReference type="ARBA" id="ARBA00009184"/>
    </source>
</evidence>
<dbReference type="Proteomes" id="UP000182652">
    <property type="component" value="Unassembled WGS sequence"/>
</dbReference>
<dbReference type="STRING" id="156980.SAMN04489745_1982"/>